<dbReference type="PROSITE" id="PS51257">
    <property type="entry name" value="PROKAR_LIPOPROTEIN"/>
    <property type="match status" value="1"/>
</dbReference>
<dbReference type="InterPro" id="IPR033985">
    <property type="entry name" value="SusD-like_N"/>
</dbReference>
<keyword evidence="5" id="KW-0998">Cell outer membrane</keyword>
<dbReference type="OrthoDB" id="653598at2"/>
<organism evidence="9 10">
    <name type="scientific">Sphingobacterium olei</name>
    <dbReference type="NCBI Taxonomy" id="2571155"/>
    <lineage>
        <taxon>Bacteria</taxon>
        <taxon>Pseudomonadati</taxon>
        <taxon>Bacteroidota</taxon>
        <taxon>Sphingobacteriia</taxon>
        <taxon>Sphingobacteriales</taxon>
        <taxon>Sphingobacteriaceae</taxon>
        <taxon>Sphingobacterium</taxon>
    </lineage>
</organism>
<dbReference type="SUPFAM" id="SSF48452">
    <property type="entry name" value="TPR-like"/>
    <property type="match status" value="1"/>
</dbReference>
<evidence type="ECO:0000256" key="3">
    <source>
        <dbReference type="ARBA" id="ARBA00022729"/>
    </source>
</evidence>
<name>A0A4U0NHR4_9SPHI</name>
<evidence type="ECO:0000256" key="5">
    <source>
        <dbReference type="ARBA" id="ARBA00023237"/>
    </source>
</evidence>
<evidence type="ECO:0000313" key="10">
    <source>
        <dbReference type="Proteomes" id="UP000306808"/>
    </source>
</evidence>
<comment type="subcellular location">
    <subcellularLocation>
        <location evidence="1">Cell outer membrane</location>
    </subcellularLocation>
</comment>
<dbReference type="InterPro" id="IPR012944">
    <property type="entry name" value="SusD_RagB_dom"/>
</dbReference>
<dbReference type="Proteomes" id="UP000306808">
    <property type="component" value="Unassembled WGS sequence"/>
</dbReference>
<keyword evidence="6" id="KW-0802">TPR repeat</keyword>
<feature type="domain" description="RagB/SusD" evidence="7">
    <location>
        <begin position="336"/>
        <end position="457"/>
    </location>
</feature>
<dbReference type="RefSeq" id="WP_136902571.1">
    <property type="nucleotide sequence ID" value="NZ_SUME01000007.1"/>
</dbReference>
<keyword evidence="10" id="KW-1185">Reference proteome</keyword>
<keyword evidence="3" id="KW-0732">Signal</keyword>
<evidence type="ECO:0000313" key="9">
    <source>
        <dbReference type="EMBL" id="TJZ53781.1"/>
    </source>
</evidence>
<evidence type="ECO:0000256" key="4">
    <source>
        <dbReference type="ARBA" id="ARBA00023136"/>
    </source>
</evidence>
<dbReference type="PROSITE" id="PS50005">
    <property type="entry name" value="TPR"/>
    <property type="match status" value="1"/>
</dbReference>
<proteinExistence type="inferred from homology"/>
<sequence>MKNIRKQIIAGIFISSLIFVTLGCEKFLDEKSDASLSIPETFKDLRATMNYEGQINRSFPTLLEAGSDDYYVKSNILNARSESERLVYTWKNSLQRSDIASWSTLYNTILISNIVLEGLERISEGSDEERKTLKGEALFIRSYAIFNLSQIFCLPYDEVNKNIFPGLPLRTSSDYGQHFDRSSMAETYEFVVNGLMMSFELLPENVQFKSRASKSAALGALARVYLTMGKFDQANEYAREALSYNRALIDYNDLDKSLRIPFSVDNSEIIYYAFCTSGYFLASSRAFIPRDLYDLYEEDDLRKVLFYNRSNNGDIQFKGNYDGVGGSYFAGIATDELYLVRAECEIRAGNVSDGLALLNQLLKFRYEKDTFIGHTNLNQEEALELVLSERRKQLVRRGIRWMDLRRLLKEPGRVPALFRKADNGMDVGEYVLEPKINNYVYPIPDNVIRIQNYEQNPL</sequence>
<reference evidence="9 10" key="1">
    <citation type="submission" date="2019-04" db="EMBL/GenBank/DDBJ databases">
        <title>Sphingobacterium olei sp. nov., isolated from oil-contaminated soil.</title>
        <authorList>
            <person name="Liu B."/>
        </authorList>
    </citation>
    <scope>NUCLEOTIDE SEQUENCE [LARGE SCALE GENOMIC DNA]</scope>
    <source>
        <strain evidence="9 10">HAL-9</strain>
    </source>
</reference>
<evidence type="ECO:0000259" key="7">
    <source>
        <dbReference type="Pfam" id="PF07980"/>
    </source>
</evidence>
<dbReference type="EMBL" id="SUME01000007">
    <property type="protein sequence ID" value="TJZ53781.1"/>
    <property type="molecule type" value="Genomic_DNA"/>
</dbReference>
<dbReference type="InterPro" id="IPR019734">
    <property type="entry name" value="TPR_rpt"/>
</dbReference>
<dbReference type="Gene3D" id="1.25.40.390">
    <property type="match status" value="1"/>
</dbReference>
<evidence type="ECO:0000256" key="1">
    <source>
        <dbReference type="ARBA" id="ARBA00004442"/>
    </source>
</evidence>
<dbReference type="GO" id="GO:0009279">
    <property type="term" value="C:cell outer membrane"/>
    <property type="evidence" value="ECO:0007669"/>
    <property type="project" value="UniProtKB-SubCell"/>
</dbReference>
<evidence type="ECO:0000256" key="6">
    <source>
        <dbReference type="PROSITE-ProRule" id="PRU00339"/>
    </source>
</evidence>
<accession>A0A4U0NHR4</accession>
<dbReference type="AlphaFoldDB" id="A0A4U0NHR4"/>
<comment type="caution">
    <text evidence="9">The sequence shown here is derived from an EMBL/GenBank/DDBJ whole genome shotgun (WGS) entry which is preliminary data.</text>
</comment>
<dbReference type="Pfam" id="PF07980">
    <property type="entry name" value="SusD_RagB"/>
    <property type="match status" value="1"/>
</dbReference>
<comment type="similarity">
    <text evidence="2">Belongs to the SusD family.</text>
</comment>
<protein>
    <submittedName>
        <fullName evidence="9">RagB/SusD family nutrient uptake outer membrane protein</fullName>
    </submittedName>
</protein>
<evidence type="ECO:0000256" key="2">
    <source>
        <dbReference type="ARBA" id="ARBA00006275"/>
    </source>
</evidence>
<dbReference type="InterPro" id="IPR011990">
    <property type="entry name" value="TPR-like_helical_dom_sf"/>
</dbReference>
<keyword evidence="4" id="KW-0472">Membrane</keyword>
<evidence type="ECO:0000259" key="8">
    <source>
        <dbReference type="Pfam" id="PF14322"/>
    </source>
</evidence>
<dbReference type="Pfam" id="PF14322">
    <property type="entry name" value="SusD-like_3"/>
    <property type="match status" value="1"/>
</dbReference>
<gene>
    <name evidence="9" type="ORF">FAZ15_17300</name>
</gene>
<feature type="domain" description="SusD-like N-terminal" evidence="8">
    <location>
        <begin position="26"/>
        <end position="226"/>
    </location>
</feature>
<feature type="repeat" description="TPR" evidence="6">
    <location>
        <begin position="215"/>
        <end position="248"/>
    </location>
</feature>